<evidence type="ECO:0000313" key="3">
    <source>
        <dbReference type="Proteomes" id="UP000244005"/>
    </source>
</evidence>
<accession>A0A2R6X6G4</accession>
<dbReference type="SUPFAM" id="SSF53098">
    <property type="entry name" value="Ribonuclease H-like"/>
    <property type="match status" value="1"/>
</dbReference>
<dbReference type="Pfam" id="PF05699">
    <property type="entry name" value="Dimer_Tnp_hAT"/>
    <property type="match status" value="1"/>
</dbReference>
<proteinExistence type="predicted"/>
<dbReference type="InterPro" id="IPR008906">
    <property type="entry name" value="HATC_C_dom"/>
</dbReference>
<dbReference type="PANTHER" id="PTHR46169:SF15">
    <property type="entry name" value="INNER CENTROMERE PROTEIN A-LIKE ISOFORM X1-RELATED"/>
    <property type="match status" value="1"/>
</dbReference>
<reference evidence="3" key="1">
    <citation type="journal article" date="2017" name="Cell">
        <title>Insights into land plant evolution garnered from the Marchantia polymorpha genome.</title>
        <authorList>
            <person name="Bowman J.L."/>
            <person name="Kohchi T."/>
            <person name="Yamato K.T."/>
            <person name="Jenkins J."/>
            <person name="Shu S."/>
            <person name="Ishizaki K."/>
            <person name="Yamaoka S."/>
            <person name="Nishihama R."/>
            <person name="Nakamura Y."/>
            <person name="Berger F."/>
            <person name="Adam C."/>
            <person name="Aki S.S."/>
            <person name="Althoff F."/>
            <person name="Araki T."/>
            <person name="Arteaga-Vazquez M.A."/>
            <person name="Balasubrmanian S."/>
            <person name="Barry K."/>
            <person name="Bauer D."/>
            <person name="Boehm C.R."/>
            <person name="Briginshaw L."/>
            <person name="Caballero-Perez J."/>
            <person name="Catarino B."/>
            <person name="Chen F."/>
            <person name="Chiyoda S."/>
            <person name="Chovatia M."/>
            <person name="Davies K.M."/>
            <person name="Delmans M."/>
            <person name="Demura T."/>
            <person name="Dierschke T."/>
            <person name="Dolan L."/>
            <person name="Dorantes-Acosta A.E."/>
            <person name="Eklund D.M."/>
            <person name="Florent S.N."/>
            <person name="Flores-Sandoval E."/>
            <person name="Fujiyama A."/>
            <person name="Fukuzawa H."/>
            <person name="Galik B."/>
            <person name="Grimanelli D."/>
            <person name="Grimwood J."/>
            <person name="Grossniklaus U."/>
            <person name="Hamada T."/>
            <person name="Haseloff J."/>
            <person name="Hetherington A.J."/>
            <person name="Higo A."/>
            <person name="Hirakawa Y."/>
            <person name="Hundley H.N."/>
            <person name="Ikeda Y."/>
            <person name="Inoue K."/>
            <person name="Inoue S.I."/>
            <person name="Ishida S."/>
            <person name="Jia Q."/>
            <person name="Kakita M."/>
            <person name="Kanazawa T."/>
            <person name="Kawai Y."/>
            <person name="Kawashima T."/>
            <person name="Kennedy M."/>
            <person name="Kinose K."/>
            <person name="Kinoshita T."/>
            <person name="Kohara Y."/>
            <person name="Koide E."/>
            <person name="Komatsu K."/>
            <person name="Kopischke S."/>
            <person name="Kubo M."/>
            <person name="Kyozuka J."/>
            <person name="Lagercrantz U."/>
            <person name="Lin S.S."/>
            <person name="Lindquist E."/>
            <person name="Lipzen A.M."/>
            <person name="Lu C.W."/>
            <person name="De Luna E."/>
            <person name="Martienssen R.A."/>
            <person name="Minamino N."/>
            <person name="Mizutani M."/>
            <person name="Mizutani M."/>
            <person name="Mochizuki N."/>
            <person name="Monte I."/>
            <person name="Mosher R."/>
            <person name="Nagasaki H."/>
            <person name="Nakagami H."/>
            <person name="Naramoto S."/>
            <person name="Nishitani K."/>
            <person name="Ohtani M."/>
            <person name="Okamoto T."/>
            <person name="Okumura M."/>
            <person name="Phillips J."/>
            <person name="Pollak B."/>
            <person name="Reinders A."/>
            <person name="Rovekamp M."/>
            <person name="Sano R."/>
            <person name="Sawa S."/>
            <person name="Schmid M.W."/>
            <person name="Shirakawa M."/>
            <person name="Solano R."/>
            <person name="Spunde A."/>
            <person name="Suetsugu N."/>
            <person name="Sugano S."/>
            <person name="Sugiyama A."/>
            <person name="Sun R."/>
            <person name="Suzuki Y."/>
            <person name="Takenaka M."/>
            <person name="Takezawa D."/>
            <person name="Tomogane H."/>
            <person name="Tsuzuki M."/>
            <person name="Ueda T."/>
            <person name="Umeda M."/>
            <person name="Ward J.M."/>
            <person name="Watanabe Y."/>
            <person name="Yazaki K."/>
            <person name="Yokoyama R."/>
            <person name="Yoshitake Y."/>
            <person name="Yotsui I."/>
            <person name="Zachgo S."/>
            <person name="Schmutz J."/>
        </authorList>
    </citation>
    <scope>NUCLEOTIDE SEQUENCE [LARGE SCALE GENOMIC DNA]</scope>
    <source>
        <strain evidence="3">Tak-1</strain>
    </source>
</reference>
<dbReference type="PANTHER" id="PTHR46169">
    <property type="entry name" value="DNA REPLICATION-RELATED ELEMENT FACTOR, ISOFORM A"/>
    <property type="match status" value="1"/>
</dbReference>
<protein>
    <recommendedName>
        <fullName evidence="1">HAT C-terminal dimerisation domain-containing protein</fullName>
    </recommendedName>
</protein>
<dbReference type="GO" id="GO:0005634">
    <property type="term" value="C:nucleus"/>
    <property type="evidence" value="ECO:0000318"/>
    <property type="project" value="GO_Central"/>
</dbReference>
<sequence>MTDVNIVNEIISSVDEFDGDHEEEINTCAELILVETLSNSKRKLSKRNFPWMYIHEWQSGDPSKEKMKRQCTLCKRWYSSKTNASGWKSHLQSAHGLKENEVACSQLSLKYLILFTIDKPTFSEQMLRKYESAVVDYIIGGGVSLRASRSDRFKKMVFTLTNGYEPSSTRTIPRRITKLYRILLPMLGLFFRKLDVAFSLTMYGFYVVIAHWVDIETLTLKSILLTILDVECGISVDRRVGTALFEHLKGMGTVVLTRLLNVISDNVGFEQMSNFNHVRCADHSIQLALIKVLSFTKNSMDALRDALVKIRRNKVMRQQYRLEAAAAGFSSKEPTHQDTPTRWNSTYQMGVDAFEKRAVIDGIMEQFAIHIDRTPLCDDQWQMINDVVTFLRALCQVMQNLAADHRPTFDLLPLSIAHLMKHCKTSELQLLAINSRITVTGMREKIEEYEKLLMLESTIVAAYLNPQIAKPSDHVELKKLTNLIRSTLQRRYSAELQFCNSTVESEEPTSAFFQALFQLESDSSMLNECKGFIDILSWWSARMEILPAHYKMAMDYLGTPATSTPFELVNSVAGREFTNSRQSLLSLILKVPANRAIAATIGFIDKDNPTDEIENVVNQLEIEQDVFDDGAVHMLNSQFEELVFESNLN</sequence>
<keyword evidence="3" id="KW-1185">Reference proteome</keyword>
<dbReference type="GO" id="GO:0046983">
    <property type="term" value="F:protein dimerization activity"/>
    <property type="evidence" value="ECO:0007669"/>
    <property type="project" value="InterPro"/>
</dbReference>
<dbReference type="InterPro" id="IPR052717">
    <property type="entry name" value="Vacuolar_transposase_reg"/>
</dbReference>
<dbReference type="OrthoDB" id="5103at2759"/>
<feature type="domain" description="HAT C-terminal dimerisation" evidence="1">
    <location>
        <begin position="531"/>
        <end position="589"/>
    </location>
</feature>
<name>A0A2R6X6G4_MARPO</name>
<gene>
    <name evidence="2" type="ORF">MARPO_0033s0086</name>
</gene>
<organism evidence="2 3">
    <name type="scientific">Marchantia polymorpha</name>
    <name type="common">Common liverwort</name>
    <name type="synonym">Marchantia aquatica</name>
    <dbReference type="NCBI Taxonomy" id="3197"/>
    <lineage>
        <taxon>Eukaryota</taxon>
        <taxon>Viridiplantae</taxon>
        <taxon>Streptophyta</taxon>
        <taxon>Embryophyta</taxon>
        <taxon>Marchantiophyta</taxon>
        <taxon>Marchantiopsida</taxon>
        <taxon>Marchantiidae</taxon>
        <taxon>Marchantiales</taxon>
        <taxon>Marchantiaceae</taxon>
        <taxon>Marchantia</taxon>
    </lineage>
</organism>
<evidence type="ECO:0000313" key="2">
    <source>
        <dbReference type="EMBL" id="PTQ41679.1"/>
    </source>
</evidence>
<evidence type="ECO:0000259" key="1">
    <source>
        <dbReference type="Pfam" id="PF05699"/>
    </source>
</evidence>
<dbReference type="Proteomes" id="UP000244005">
    <property type="component" value="Unassembled WGS sequence"/>
</dbReference>
<dbReference type="InterPro" id="IPR012337">
    <property type="entry name" value="RNaseH-like_sf"/>
</dbReference>
<dbReference type="EMBL" id="KZ772705">
    <property type="protein sequence ID" value="PTQ41679.1"/>
    <property type="molecule type" value="Genomic_DNA"/>
</dbReference>
<dbReference type="GO" id="GO:0006357">
    <property type="term" value="P:regulation of transcription by RNA polymerase II"/>
    <property type="evidence" value="ECO:0000318"/>
    <property type="project" value="GO_Central"/>
</dbReference>
<dbReference type="OMA" id="AIHIDRT"/>
<dbReference type="AlphaFoldDB" id="A0A2R6X6G4"/>